<evidence type="ECO:0000313" key="2">
    <source>
        <dbReference type="EMBL" id="KAK0658935.1"/>
    </source>
</evidence>
<dbReference type="AlphaFoldDB" id="A0AA39YWJ4"/>
<sequence length="190" mass="20985">MSSEACCPLHLPQTPTVLPRNPGCWPWAVDTVEICLSILCSIVTWEYTVQNDINRGYTNIDRGQQQQQQHADHHQPTPDDFLFHPSPSLMLFSCLVLGCSVSSFTQRRQAQDPLQLFVYTTLLGGAALAGYARQESAHLILLGYLPWATCAAMSLSITGHALYRLLSKAGSRATTKDEEKAQQQQLLLGG</sequence>
<keyword evidence="1" id="KW-1133">Transmembrane helix</keyword>
<keyword evidence="1" id="KW-0812">Transmembrane</keyword>
<reference evidence="2" key="1">
    <citation type="submission" date="2023-06" db="EMBL/GenBank/DDBJ databases">
        <title>Genome-scale phylogeny and comparative genomics of the fungal order Sordariales.</title>
        <authorList>
            <consortium name="Lawrence Berkeley National Laboratory"/>
            <person name="Hensen N."/>
            <person name="Bonometti L."/>
            <person name="Westerberg I."/>
            <person name="Brannstrom I.O."/>
            <person name="Guillou S."/>
            <person name="Cros-Aarteil S."/>
            <person name="Calhoun S."/>
            <person name="Haridas S."/>
            <person name="Kuo A."/>
            <person name="Mondo S."/>
            <person name="Pangilinan J."/>
            <person name="Riley R."/>
            <person name="Labutti K."/>
            <person name="Andreopoulos B."/>
            <person name="Lipzen A."/>
            <person name="Chen C."/>
            <person name="Yanf M."/>
            <person name="Daum C."/>
            <person name="Ng V."/>
            <person name="Clum A."/>
            <person name="Steindorff A."/>
            <person name="Ohm R."/>
            <person name="Martin F."/>
            <person name="Silar P."/>
            <person name="Natvig D."/>
            <person name="Lalanne C."/>
            <person name="Gautier V."/>
            <person name="Ament-Velasquez S.L."/>
            <person name="Kruys A."/>
            <person name="Hutchinson M.I."/>
            <person name="Powell A.J."/>
            <person name="Barry K."/>
            <person name="Miller A.N."/>
            <person name="Grigoriev I.V."/>
            <person name="Debuchy R."/>
            <person name="Gladieux P."/>
            <person name="Thoren M.H."/>
            <person name="Johannesson H."/>
        </authorList>
    </citation>
    <scope>NUCLEOTIDE SEQUENCE</scope>
    <source>
        <strain evidence="2">CBS 307.81</strain>
    </source>
</reference>
<dbReference type="EMBL" id="JAULSY010000193">
    <property type="protein sequence ID" value="KAK0658935.1"/>
    <property type="molecule type" value="Genomic_DNA"/>
</dbReference>
<accession>A0AA39YWJ4</accession>
<feature type="transmembrane region" description="Helical" evidence="1">
    <location>
        <begin position="86"/>
        <end position="104"/>
    </location>
</feature>
<evidence type="ECO:0000256" key="1">
    <source>
        <dbReference type="SAM" id="Phobius"/>
    </source>
</evidence>
<gene>
    <name evidence="2" type="ORF">QBC41DRAFT_50666</name>
</gene>
<proteinExistence type="predicted"/>
<name>A0AA39YWJ4_9PEZI</name>
<dbReference type="Proteomes" id="UP001174997">
    <property type="component" value="Unassembled WGS sequence"/>
</dbReference>
<feature type="transmembrane region" description="Helical" evidence="1">
    <location>
        <begin position="116"/>
        <end position="132"/>
    </location>
</feature>
<evidence type="ECO:0000313" key="3">
    <source>
        <dbReference type="Proteomes" id="UP001174997"/>
    </source>
</evidence>
<comment type="caution">
    <text evidence="2">The sequence shown here is derived from an EMBL/GenBank/DDBJ whole genome shotgun (WGS) entry which is preliminary data.</text>
</comment>
<keyword evidence="3" id="KW-1185">Reference proteome</keyword>
<keyword evidence="1" id="KW-0472">Membrane</keyword>
<feature type="transmembrane region" description="Helical" evidence="1">
    <location>
        <begin position="144"/>
        <end position="166"/>
    </location>
</feature>
<organism evidence="2 3">
    <name type="scientific">Cercophora samala</name>
    <dbReference type="NCBI Taxonomy" id="330535"/>
    <lineage>
        <taxon>Eukaryota</taxon>
        <taxon>Fungi</taxon>
        <taxon>Dikarya</taxon>
        <taxon>Ascomycota</taxon>
        <taxon>Pezizomycotina</taxon>
        <taxon>Sordariomycetes</taxon>
        <taxon>Sordariomycetidae</taxon>
        <taxon>Sordariales</taxon>
        <taxon>Lasiosphaeriaceae</taxon>
        <taxon>Cercophora</taxon>
    </lineage>
</organism>
<protein>
    <submittedName>
        <fullName evidence="2">Uncharacterized protein</fullName>
    </submittedName>
</protein>